<dbReference type="Pfam" id="PF04073">
    <property type="entry name" value="tRNA_edit"/>
    <property type="match status" value="1"/>
</dbReference>
<dbReference type="GO" id="GO:0002161">
    <property type="term" value="F:aminoacyl-tRNA deacylase activity"/>
    <property type="evidence" value="ECO:0007669"/>
    <property type="project" value="InterPro"/>
</dbReference>
<dbReference type="EMBL" id="QZJF01000020">
    <property type="protein sequence ID" value="RJR26584.1"/>
    <property type="molecule type" value="Genomic_DNA"/>
</dbReference>
<dbReference type="InterPro" id="IPR036754">
    <property type="entry name" value="YbaK/aa-tRNA-synt-asso_dom_sf"/>
</dbReference>
<protein>
    <recommendedName>
        <fullName evidence="1">YbaK/aminoacyl-tRNA synthetase-associated domain-containing protein</fullName>
    </recommendedName>
</protein>
<sequence length="155" mass="17059">MTVLEKIIQKLDDEGIDYSRIDHEPVYTSEEAARIRDADISMGAKAIVCFADKKPCLIVVPGDKKIGFKAFKTLFNVKDMRMASASEVIALTTLEIGSIPPTGSLMDLKSYFDESFKSKDKVAFNAGSHTVSVLMKARDLIMIEDPAFGDFAADK</sequence>
<comment type="caution">
    <text evidence="2">The sequence shown here is derived from an EMBL/GenBank/DDBJ whole genome shotgun (WGS) entry which is preliminary data.</text>
</comment>
<accession>A0A3A4ZBA0</accession>
<dbReference type="InterPro" id="IPR007214">
    <property type="entry name" value="YbaK/aa-tRNA-synth-assoc-dom"/>
</dbReference>
<evidence type="ECO:0000313" key="3">
    <source>
        <dbReference type="Proteomes" id="UP000265540"/>
    </source>
</evidence>
<organism evidence="2 3">
    <name type="scientific">candidate division WWE3 bacterium</name>
    <dbReference type="NCBI Taxonomy" id="2053526"/>
    <lineage>
        <taxon>Bacteria</taxon>
        <taxon>Katanobacteria</taxon>
    </lineage>
</organism>
<dbReference type="AlphaFoldDB" id="A0A3A4ZBA0"/>
<dbReference type="SUPFAM" id="SSF55826">
    <property type="entry name" value="YbaK/ProRS associated domain"/>
    <property type="match status" value="1"/>
</dbReference>
<reference evidence="2 3" key="1">
    <citation type="journal article" date="2017" name="ISME J.">
        <title>Energy and carbon metabolisms in a deep terrestrial subsurface fluid microbial community.</title>
        <authorList>
            <person name="Momper L."/>
            <person name="Jungbluth S.P."/>
            <person name="Lee M.D."/>
            <person name="Amend J.P."/>
        </authorList>
    </citation>
    <scope>NUCLEOTIDE SEQUENCE [LARGE SCALE GENOMIC DNA]</scope>
    <source>
        <strain evidence="2">SURF_46</strain>
    </source>
</reference>
<dbReference type="Proteomes" id="UP000265540">
    <property type="component" value="Unassembled WGS sequence"/>
</dbReference>
<evidence type="ECO:0000259" key="1">
    <source>
        <dbReference type="Pfam" id="PF04073"/>
    </source>
</evidence>
<dbReference type="Gene3D" id="3.90.960.10">
    <property type="entry name" value="YbaK/aminoacyl-tRNA synthetase-associated domain"/>
    <property type="match status" value="1"/>
</dbReference>
<evidence type="ECO:0000313" key="2">
    <source>
        <dbReference type="EMBL" id="RJR26584.1"/>
    </source>
</evidence>
<dbReference type="PANTHER" id="PTHR30411">
    <property type="entry name" value="CYTOPLASMIC PROTEIN"/>
    <property type="match status" value="1"/>
</dbReference>
<dbReference type="PANTHER" id="PTHR30411:SF9">
    <property type="entry name" value="MULTIFUNCTIONAL SER_THR-TRNA DEACYLASE PROXP-Y"/>
    <property type="match status" value="1"/>
</dbReference>
<name>A0A3A4ZBA0_UNCKA</name>
<proteinExistence type="predicted"/>
<feature type="domain" description="YbaK/aminoacyl-tRNA synthetase-associated" evidence="1">
    <location>
        <begin position="23"/>
        <end position="141"/>
    </location>
</feature>
<gene>
    <name evidence="2" type="ORF">C4561_04820</name>
</gene>